<evidence type="ECO:0000256" key="1">
    <source>
        <dbReference type="SAM" id="MobiDB-lite"/>
    </source>
</evidence>
<dbReference type="Proteomes" id="UP000195719">
    <property type="component" value="Unassembled WGS sequence"/>
</dbReference>
<sequence length="220" mass="23257">MGGGGKNKVEETTAQKSAADVANRQWDIYKNDLKGFEDTFIQRVDNYNSSSNMAKTKQDAGLAYAKNFSDSRSAANQQLTASGIDPSSSKYQQVMAEMSSEQAIEQADTVNRAQTAEQDKHMAGLQDVTAIGMGQKSESLAAMGDVATSSMRKASSDAQNAFNRGSANNQLIGTVAGAGVSAGLREVGSMSSGSSMDGISTMKSRSTYDHEMNPFGTMLS</sequence>
<dbReference type="EMBL" id="FYAJ01000002">
    <property type="protein sequence ID" value="SMY34301.1"/>
    <property type="molecule type" value="Genomic_DNA"/>
</dbReference>
<dbReference type="RefSeq" id="WP_087853038.1">
    <property type="nucleotide sequence ID" value="NZ_FYAJ01000002.1"/>
</dbReference>
<keyword evidence="3" id="KW-1185">Reference proteome</keyword>
<name>A0A1Y6MGG8_9GAMM</name>
<evidence type="ECO:0000313" key="3">
    <source>
        <dbReference type="Proteomes" id="UP000195719"/>
    </source>
</evidence>
<proteinExistence type="predicted"/>
<dbReference type="AlphaFoldDB" id="A0A1Y6MGG8"/>
<gene>
    <name evidence="2" type="ORF">PAND9192_01261</name>
</gene>
<reference evidence="3" key="1">
    <citation type="submission" date="2017-06" db="EMBL/GenBank/DDBJ databases">
        <authorList>
            <person name="Rodrigo-Torres L."/>
            <person name="Arahal R.D."/>
            <person name="Lucena T."/>
        </authorList>
    </citation>
    <scope>NUCLEOTIDE SEQUENCE [LARGE SCALE GENOMIC DNA]</scope>
    <source>
        <strain evidence="3">CECT 9192</strain>
    </source>
</reference>
<accession>A0A1Y6MGG8</accession>
<evidence type="ECO:0000313" key="2">
    <source>
        <dbReference type="EMBL" id="SMY34301.1"/>
    </source>
</evidence>
<feature type="region of interest" description="Disordered" evidence="1">
    <location>
        <begin position="1"/>
        <end position="21"/>
    </location>
</feature>
<protein>
    <submittedName>
        <fullName evidence="2">Uncharacterized protein</fullName>
    </submittedName>
</protein>
<organism evidence="2 3">
    <name type="scientific">Photobacterium andalusiense</name>
    <dbReference type="NCBI Taxonomy" id="2204296"/>
    <lineage>
        <taxon>Bacteria</taxon>
        <taxon>Pseudomonadati</taxon>
        <taxon>Pseudomonadota</taxon>
        <taxon>Gammaproteobacteria</taxon>
        <taxon>Vibrionales</taxon>
        <taxon>Vibrionaceae</taxon>
        <taxon>Photobacterium</taxon>
    </lineage>
</organism>